<dbReference type="PANTHER" id="PTHR45749">
    <property type="match status" value="1"/>
</dbReference>
<dbReference type="SUPFAM" id="SSF53098">
    <property type="entry name" value="Ribonuclease H-like"/>
    <property type="match status" value="1"/>
</dbReference>
<accession>A0AAW1WYU0</accession>
<dbReference type="PANTHER" id="PTHR45749:SF26">
    <property type="entry name" value="ZINC FINGER MYM-TYPE PROTEIN 1-LIKE"/>
    <property type="match status" value="1"/>
</dbReference>
<sequence length="320" mass="36738">MAIEDDRVVLENAPGNAKYTSPGIQKQLLNILGNKVRNMIREEIGDAKFFILVDEAVDVASKEQMSIILRFVDCYGMVRERFFKIVSVPNTTSQTLKIEISKVLSTFNLQVKNIRGQGYDGASNMSGIWNGLQALFLEECPYAYYGLSELNKRFTDQSSELLILSSTLDPCVHFSQFKTEKVCTLAKKFYPEDFVHDELFSLELECAYYERDMLKDPKFQNLTSVSGLCQQLVQIIKSEFFPMIYRLICLVLTLHVSTTTPERAFSSMNIIKNKIRNRIEDEFLDDCMVLHIENEFAEVIDNDSVIKEFEALRPRTVSFS</sequence>
<dbReference type="AlphaFoldDB" id="A0AAW1WYU0"/>
<comment type="caution">
    <text evidence="3">The sequence shown here is derived from an EMBL/GenBank/DDBJ whole genome shotgun (WGS) entry which is preliminary data.</text>
</comment>
<proteinExistence type="predicted"/>
<feature type="domain" description="DUF4371" evidence="2">
    <location>
        <begin position="7"/>
        <end position="131"/>
    </location>
</feature>
<organism evidence="3 4">
    <name type="scientific">Rubus argutus</name>
    <name type="common">Southern blackberry</name>
    <dbReference type="NCBI Taxonomy" id="59490"/>
    <lineage>
        <taxon>Eukaryota</taxon>
        <taxon>Viridiplantae</taxon>
        <taxon>Streptophyta</taxon>
        <taxon>Embryophyta</taxon>
        <taxon>Tracheophyta</taxon>
        <taxon>Spermatophyta</taxon>
        <taxon>Magnoliopsida</taxon>
        <taxon>eudicotyledons</taxon>
        <taxon>Gunneridae</taxon>
        <taxon>Pentapetalae</taxon>
        <taxon>rosids</taxon>
        <taxon>fabids</taxon>
        <taxon>Rosales</taxon>
        <taxon>Rosaceae</taxon>
        <taxon>Rosoideae</taxon>
        <taxon>Rosoideae incertae sedis</taxon>
        <taxon>Rubus</taxon>
    </lineage>
</organism>
<keyword evidence="4" id="KW-1185">Reference proteome</keyword>
<dbReference type="Proteomes" id="UP001457282">
    <property type="component" value="Unassembled WGS sequence"/>
</dbReference>
<reference evidence="3 4" key="1">
    <citation type="journal article" date="2023" name="G3 (Bethesda)">
        <title>A chromosome-length genome assembly and annotation of blackberry (Rubus argutus, cv. 'Hillquist').</title>
        <authorList>
            <person name="Bruna T."/>
            <person name="Aryal R."/>
            <person name="Dudchenko O."/>
            <person name="Sargent D.J."/>
            <person name="Mead D."/>
            <person name="Buti M."/>
            <person name="Cavallini A."/>
            <person name="Hytonen T."/>
            <person name="Andres J."/>
            <person name="Pham M."/>
            <person name="Weisz D."/>
            <person name="Mascagni F."/>
            <person name="Usai G."/>
            <person name="Natali L."/>
            <person name="Bassil N."/>
            <person name="Fernandez G.E."/>
            <person name="Lomsadze A."/>
            <person name="Armour M."/>
            <person name="Olukolu B."/>
            <person name="Poorten T."/>
            <person name="Britton C."/>
            <person name="Davik J."/>
            <person name="Ashrafi H."/>
            <person name="Aiden E.L."/>
            <person name="Borodovsky M."/>
            <person name="Worthington M."/>
        </authorList>
    </citation>
    <scope>NUCLEOTIDE SEQUENCE [LARGE SCALE GENOMIC DNA]</scope>
    <source>
        <strain evidence="3">PI 553951</strain>
    </source>
</reference>
<evidence type="ECO:0000313" key="4">
    <source>
        <dbReference type="Proteomes" id="UP001457282"/>
    </source>
</evidence>
<protein>
    <recommendedName>
        <fullName evidence="5">Zinc finger MYM-type protein 1-like</fullName>
    </recommendedName>
</protein>
<dbReference type="GO" id="GO:0046983">
    <property type="term" value="F:protein dimerization activity"/>
    <property type="evidence" value="ECO:0007669"/>
    <property type="project" value="InterPro"/>
</dbReference>
<evidence type="ECO:0000313" key="3">
    <source>
        <dbReference type="EMBL" id="KAK9929163.1"/>
    </source>
</evidence>
<name>A0AAW1WYU0_RUBAR</name>
<dbReference type="Pfam" id="PF05699">
    <property type="entry name" value="Dimer_Tnp_hAT"/>
    <property type="match status" value="1"/>
</dbReference>
<evidence type="ECO:0000259" key="2">
    <source>
        <dbReference type="Pfam" id="PF14291"/>
    </source>
</evidence>
<dbReference type="InterPro" id="IPR008906">
    <property type="entry name" value="HATC_C_dom"/>
</dbReference>
<evidence type="ECO:0008006" key="5">
    <source>
        <dbReference type="Google" id="ProtNLM"/>
    </source>
</evidence>
<dbReference type="EMBL" id="JBEDUW010000005">
    <property type="protein sequence ID" value="KAK9929163.1"/>
    <property type="molecule type" value="Genomic_DNA"/>
</dbReference>
<feature type="domain" description="HAT C-terminal dimerisation" evidence="1">
    <location>
        <begin position="238"/>
        <end position="291"/>
    </location>
</feature>
<evidence type="ECO:0000259" key="1">
    <source>
        <dbReference type="Pfam" id="PF05699"/>
    </source>
</evidence>
<dbReference type="InterPro" id="IPR025398">
    <property type="entry name" value="DUF4371"/>
</dbReference>
<dbReference type="Pfam" id="PF14291">
    <property type="entry name" value="DUF4371"/>
    <property type="match status" value="1"/>
</dbReference>
<gene>
    <name evidence="3" type="ORF">M0R45_026269</name>
</gene>
<dbReference type="InterPro" id="IPR012337">
    <property type="entry name" value="RNaseH-like_sf"/>
</dbReference>